<evidence type="ECO:0000313" key="1">
    <source>
        <dbReference type="Proteomes" id="UP000887565"/>
    </source>
</evidence>
<evidence type="ECO:0000313" key="2">
    <source>
        <dbReference type="WBParaSite" id="nRc.2.0.1.t34772-RA"/>
    </source>
</evidence>
<reference evidence="2" key="1">
    <citation type="submission" date="2022-11" db="UniProtKB">
        <authorList>
            <consortium name="WormBaseParasite"/>
        </authorList>
    </citation>
    <scope>IDENTIFICATION</scope>
</reference>
<sequence>MSYSEYFKKQTKYHDIKNYKSFEESWREQFGCTAQYLVCCVQKSHAVSAHSIPQNRQHKAPKQQ</sequence>
<proteinExistence type="predicted"/>
<dbReference type="AlphaFoldDB" id="A0A915K7Q4"/>
<name>A0A915K7Q4_ROMCU</name>
<organism evidence="1 2">
    <name type="scientific">Romanomermis culicivorax</name>
    <name type="common">Nematode worm</name>
    <dbReference type="NCBI Taxonomy" id="13658"/>
    <lineage>
        <taxon>Eukaryota</taxon>
        <taxon>Metazoa</taxon>
        <taxon>Ecdysozoa</taxon>
        <taxon>Nematoda</taxon>
        <taxon>Enoplea</taxon>
        <taxon>Dorylaimia</taxon>
        <taxon>Mermithida</taxon>
        <taxon>Mermithoidea</taxon>
        <taxon>Mermithidae</taxon>
        <taxon>Romanomermis</taxon>
    </lineage>
</organism>
<dbReference type="Proteomes" id="UP000887565">
    <property type="component" value="Unplaced"/>
</dbReference>
<accession>A0A915K7Q4</accession>
<keyword evidence="1" id="KW-1185">Reference proteome</keyword>
<dbReference type="WBParaSite" id="nRc.2.0.1.t34772-RA">
    <property type="protein sequence ID" value="nRc.2.0.1.t34772-RA"/>
    <property type="gene ID" value="nRc.2.0.1.g34772"/>
</dbReference>
<protein>
    <submittedName>
        <fullName evidence="2">Uncharacterized protein</fullName>
    </submittedName>
</protein>